<protein>
    <submittedName>
        <fullName evidence="1">Uncharacterized protein</fullName>
    </submittedName>
</protein>
<evidence type="ECO:0000313" key="1">
    <source>
        <dbReference type="EMBL" id="JAE22750.1"/>
    </source>
</evidence>
<reference evidence="1" key="1">
    <citation type="submission" date="2014-09" db="EMBL/GenBank/DDBJ databases">
        <authorList>
            <person name="Magalhaes I.L.F."/>
            <person name="Oliveira U."/>
            <person name="Santos F.R."/>
            <person name="Vidigal T.H.D.A."/>
            <person name="Brescovit A.D."/>
            <person name="Santos A.J."/>
        </authorList>
    </citation>
    <scope>NUCLEOTIDE SEQUENCE</scope>
    <source>
        <tissue evidence="1">Shoot tissue taken approximately 20 cm above the soil surface</tissue>
    </source>
</reference>
<sequence>MYPTQEALMKLIVLEEMMKLILLRKIMNLTVLKKIGPDINKSQ</sequence>
<reference evidence="1" key="2">
    <citation type="journal article" date="2015" name="Data Brief">
        <title>Shoot transcriptome of the giant reed, Arundo donax.</title>
        <authorList>
            <person name="Barrero R.A."/>
            <person name="Guerrero F.D."/>
            <person name="Moolhuijzen P."/>
            <person name="Goolsby J.A."/>
            <person name="Tidwell J."/>
            <person name="Bellgard S.E."/>
            <person name="Bellgard M.I."/>
        </authorList>
    </citation>
    <scope>NUCLEOTIDE SEQUENCE</scope>
    <source>
        <tissue evidence="1">Shoot tissue taken approximately 20 cm above the soil surface</tissue>
    </source>
</reference>
<name>A0A0A9GCD8_ARUDO</name>
<organism evidence="1">
    <name type="scientific">Arundo donax</name>
    <name type="common">Giant reed</name>
    <name type="synonym">Donax arundinaceus</name>
    <dbReference type="NCBI Taxonomy" id="35708"/>
    <lineage>
        <taxon>Eukaryota</taxon>
        <taxon>Viridiplantae</taxon>
        <taxon>Streptophyta</taxon>
        <taxon>Embryophyta</taxon>
        <taxon>Tracheophyta</taxon>
        <taxon>Spermatophyta</taxon>
        <taxon>Magnoliopsida</taxon>
        <taxon>Liliopsida</taxon>
        <taxon>Poales</taxon>
        <taxon>Poaceae</taxon>
        <taxon>PACMAD clade</taxon>
        <taxon>Arundinoideae</taxon>
        <taxon>Arundineae</taxon>
        <taxon>Arundo</taxon>
    </lineage>
</organism>
<accession>A0A0A9GCD8</accession>
<proteinExistence type="predicted"/>
<dbReference type="EMBL" id="GBRH01175146">
    <property type="protein sequence ID" value="JAE22750.1"/>
    <property type="molecule type" value="Transcribed_RNA"/>
</dbReference>
<dbReference type="AlphaFoldDB" id="A0A0A9GCD8"/>